<keyword evidence="4" id="KW-1185">Reference proteome</keyword>
<dbReference type="Gene3D" id="3.30.710.10">
    <property type="entry name" value="Potassium Channel Kv1.1, Chain A"/>
    <property type="match status" value="1"/>
</dbReference>
<reference evidence="3 4" key="1">
    <citation type="journal article" date="2014" name="Nat. Commun.">
        <title>Klebsormidium flaccidum genome reveals primary factors for plant terrestrial adaptation.</title>
        <authorList>
            <person name="Hori K."/>
            <person name="Maruyama F."/>
            <person name="Fujisawa T."/>
            <person name="Togashi T."/>
            <person name="Yamamoto N."/>
            <person name="Seo M."/>
            <person name="Sato S."/>
            <person name="Yamada T."/>
            <person name="Mori H."/>
            <person name="Tajima N."/>
            <person name="Moriyama T."/>
            <person name="Ikeuchi M."/>
            <person name="Watanabe M."/>
            <person name="Wada H."/>
            <person name="Kobayashi K."/>
            <person name="Saito M."/>
            <person name="Masuda T."/>
            <person name="Sasaki-Sekimoto Y."/>
            <person name="Mashiguchi K."/>
            <person name="Awai K."/>
            <person name="Shimojima M."/>
            <person name="Masuda S."/>
            <person name="Iwai M."/>
            <person name="Nobusawa T."/>
            <person name="Narise T."/>
            <person name="Kondo S."/>
            <person name="Saito H."/>
            <person name="Sato R."/>
            <person name="Murakawa M."/>
            <person name="Ihara Y."/>
            <person name="Oshima-Yamada Y."/>
            <person name="Ohtaka K."/>
            <person name="Satoh M."/>
            <person name="Sonobe K."/>
            <person name="Ishii M."/>
            <person name="Ohtani R."/>
            <person name="Kanamori-Sato M."/>
            <person name="Honoki R."/>
            <person name="Miyazaki D."/>
            <person name="Mochizuki H."/>
            <person name="Umetsu J."/>
            <person name="Higashi K."/>
            <person name="Shibata D."/>
            <person name="Kamiya Y."/>
            <person name="Sato N."/>
            <person name="Nakamura Y."/>
            <person name="Tabata S."/>
            <person name="Ida S."/>
            <person name="Kurokawa K."/>
            <person name="Ohta H."/>
        </authorList>
    </citation>
    <scope>NUCLEOTIDE SEQUENCE [LARGE SCALE GENOMIC DNA]</scope>
    <source>
        <strain evidence="3 4">NIES-2285</strain>
    </source>
</reference>
<dbReference type="EMBL" id="DF237011">
    <property type="protein sequence ID" value="GAQ80778.1"/>
    <property type="molecule type" value="Genomic_DNA"/>
</dbReference>
<evidence type="ECO:0000313" key="3">
    <source>
        <dbReference type="EMBL" id="GAQ80778.1"/>
    </source>
</evidence>
<sequence length="316" mass="35096">MAVKQEVLRRPLVAKRATLPELPESLRRFWTDTFEQRFLLDYEISVPSKLISENKPFRAILVASPEVAGQRLPFAGEKFVGLVEIAGVQSRHSHVINVLGAGNKRVVPACDGLQDLTVGMAWIDVSNTTIDGQEAPGQRRSGKLESDAVAERFRFFQGKGPLTSHVTVFVSVLLQRTYLECERSRVRIQRTPEWKLLKEVERSGDAFFRGTDGSTIFAHSSVLASASSHFRAVLDKRPKLIGRSILGLPLPVSADGDTIRAFLKCLYGVPVLLLALEYRRPTLERLYRLADACGARGHCLEISDCLGVSENDLADR</sequence>
<accession>A0A1Y1HY55</accession>
<comment type="pathway">
    <text evidence="1">Protein modification; protein ubiquitination.</text>
</comment>
<evidence type="ECO:0000259" key="2">
    <source>
        <dbReference type="PROSITE" id="PS50097"/>
    </source>
</evidence>
<dbReference type="Proteomes" id="UP000054558">
    <property type="component" value="Unassembled WGS sequence"/>
</dbReference>
<dbReference type="AlphaFoldDB" id="A0A1Y1HY55"/>
<proteinExistence type="predicted"/>
<evidence type="ECO:0000313" key="4">
    <source>
        <dbReference type="Proteomes" id="UP000054558"/>
    </source>
</evidence>
<dbReference type="InterPro" id="IPR000210">
    <property type="entry name" value="BTB/POZ_dom"/>
</dbReference>
<feature type="domain" description="BTB" evidence="2">
    <location>
        <begin position="204"/>
        <end position="275"/>
    </location>
</feature>
<gene>
    <name evidence="3" type="ORF">KFL_000620120</name>
</gene>
<evidence type="ECO:0000256" key="1">
    <source>
        <dbReference type="ARBA" id="ARBA00004906"/>
    </source>
</evidence>
<dbReference type="PROSITE" id="PS50097">
    <property type="entry name" value="BTB"/>
    <property type="match status" value="1"/>
</dbReference>
<name>A0A1Y1HY55_KLENI</name>
<organism evidence="3 4">
    <name type="scientific">Klebsormidium nitens</name>
    <name type="common">Green alga</name>
    <name type="synonym">Ulothrix nitens</name>
    <dbReference type="NCBI Taxonomy" id="105231"/>
    <lineage>
        <taxon>Eukaryota</taxon>
        <taxon>Viridiplantae</taxon>
        <taxon>Streptophyta</taxon>
        <taxon>Klebsormidiophyceae</taxon>
        <taxon>Klebsormidiales</taxon>
        <taxon>Klebsormidiaceae</taxon>
        <taxon>Klebsormidium</taxon>
    </lineage>
</organism>
<dbReference type="InterPro" id="IPR011333">
    <property type="entry name" value="SKP1/BTB/POZ_sf"/>
</dbReference>
<protein>
    <recommendedName>
        <fullName evidence="2">BTB domain-containing protein</fullName>
    </recommendedName>
</protein>